<evidence type="ECO:0000313" key="6">
    <source>
        <dbReference type="EMBL" id="PFH56716.1"/>
    </source>
</evidence>
<organism evidence="6 7">
    <name type="scientific">Ophiocordyceps unilateralis</name>
    <name type="common">Zombie-ant fungus</name>
    <name type="synonym">Torrubia unilateralis</name>
    <dbReference type="NCBI Taxonomy" id="268505"/>
    <lineage>
        <taxon>Eukaryota</taxon>
        <taxon>Fungi</taxon>
        <taxon>Dikarya</taxon>
        <taxon>Ascomycota</taxon>
        <taxon>Pezizomycotina</taxon>
        <taxon>Sordariomycetes</taxon>
        <taxon>Hypocreomycetidae</taxon>
        <taxon>Hypocreales</taxon>
        <taxon>Ophiocordycipitaceae</taxon>
        <taxon>Ophiocordyceps</taxon>
    </lineage>
</organism>
<dbReference type="InterPro" id="IPR008937">
    <property type="entry name" value="Ras-like_GEF"/>
</dbReference>
<protein>
    <recommendedName>
        <fullName evidence="8">Ras-GEF domain-containing protein</fullName>
    </recommendedName>
</protein>
<feature type="region of interest" description="Disordered" evidence="3">
    <location>
        <begin position="1240"/>
        <end position="1304"/>
    </location>
</feature>
<dbReference type="EMBL" id="LAZP02000523">
    <property type="protein sequence ID" value="PFH56716.1"/>
    <property type="molecule type" value="Genomic_DNA"/>
</dbReference>
<feature type="region of interest" description="Disordered" evidence="3">
    <location>
        <begin position="161"/>
        <end position="244"/>
    </location>
</feature>
<evidence type="ECO:0000259" key="4">
    <source>
        <dbReference type="PROSITE" id="PS50009"/>
    </source>
</evidence>
<dbReference type="STRING" id="268505.A0A2A9P7A4"/>
<evidence type="ECO:0008006" key="8">
    <source>
        <dbReference type="Google" id="ProtNLM"/>
    </source>
</evidence>
<dbReference type="GO" id="GO:0005085">
    <property type="term" value="F:guanyl-nucleotide exchange factor activity"/>
    <property type="evidence" value="ECO:0007669"/>
    <property type="project" value="UniProtKB-KW"/>
</dbReference>
<dbReference type="Pfam" id="PF00618">
    <property type="entry name" value="RasGEF_N"/>
    <property type="match status" value="1"/>
</dbReference>
<feature type="compositionally biased region" description="Basic and acidic residues" evidence="3">
    <location>
        <begin position="97"/>
        <end position="106"/>
    </location>
</feature>
<dbReference type="OrthoDB" id="10254377at2759"/>
<feature type="domain" description="Ras-GEF" evidence="4">
    <location>
        <begin position="1530"/>
        <end position="1777"/>
    </location>
</feature>
<reference evidence="6 7" key="2">
    <citation type="journal article" date="2017" name="Sci. Rep.">
        <title>Ant-infecting Ophiocordyceps genomes reveal a high diversity of potential behavioral manipulation genes and a possible major role for enterotoxins.</title>
        <authorList>
            <person name="de Bekker C."/>
            <person name="Ohm R.A."/>
            <person name="Evans H.C."/>
            <person name="Brachmann A."/>
            <person name="Hughes D.P."/>
        </authorList>
    </citation>
    <scope>NUCLEOTIDE SEQUENCE [LARGE SCALE GENOMIC DNA]</scope>
    <source>
        <strain evidence="6 7">SC16a</strain>
    </source>
</reference>
<feature type="region of interest" description="Disordered" evidence="3">
    <location>
        <begin position="649"/>
        <end position="718"/>
    </location>
</feature>
<evidence type="ECO:0000313" key="7">
    <source>
        <dbReference type="Proteomes" id="UP000037136"/>
    </source>
</evidence>
<dbReference type="GO" id="GO:0007265">
    <property type="term" value="P:Ras protein signal transduction"/>
    <property type="evidence" value="ECO:0007669"/>
    <property type="project" value="TreeGrafter"/>
</dbReference>
<dbReference type="PROSITE" id="PS50212">
    <property type="entry name" value="RASGEF_NTER"/>
    <property type="match status" value="1"/>
</dbReference>
<keyword evidence="7" id="KW-1185">Reference proteome</keyword>
<dbReference type="SMART" id="SM00147">
    <property type="entry name" value="RasGEF"/>
    <property type="match status" value="1"/>
</dbReference>
<proteinExistence type="predicted"/>
<feature type="compositionally biased region" description="Pro residues" evidence="3">
    <location>
        <begin position="959"/>
        <end position="968"/>
    </location>
</feature>
<accession>A0A2A9P7A4</accession>
<evidence type="ECO:0000256" key="1">
    <source>
        <dbReference type="ARBA" id="ARBA00022658"/>
    </source>
</evidence>
<dbReference type="InterPro" id="IPR000651">
    <property type="entry name" value="Ras-like_Gua-exchang_fac_N"/>
</dbReference>
<feature type="compositionally biased region" description="Polar residues" evidence="3">
    <location>
        <begin position="657"/>
        <end position="682"/>
    </location>
</feature>
<dbReference type="Gene3D" id="1.20.870.10">
    <property type="entry name" value="Son of sevenless (SoS) protein Chain: S domain 1"/>
    <property type="match status" value="1"/>
</dbReference>
<dbReference type="InterPro" id="IPR036964">
    <property type="entry name" value="RASGEF_cat_dom_sf"/>
</dbReference>
<dbReference type="Gene3D" id="1.10.840.10">
    <property type="entry name" value="Ras guanine-nucleotide exchange factors catalytic domain"/>
    <property type="match status" value="1"/>
</dbReference>
<feature type="compositionally biased region" description="Basic and acidic residues" evidence="3">
    <location>
        <begin position="1008"/>
        <end position="1017"/>
    </location>
</feature>
<feature type="compositionally biased region" description="Basic and acidic residues" evidence="3">
    <location>
        <begin position="705"/>
        <end position="718"/>
    </location>
</feature>
<feature type="compositionally biased region" description="Polar residues" evidence="3">
    <location>
        <begin position="44"/>
        <end position="54"/>
    </location>
</feature>
<feature type="compositionally biased region" description="Basic and acidic residues" evidence="3">
    <location>
        <begin position="177"/>
        <end position="189"/>
    </location>
</feature>
<dbReference type="GO" id="GO:0005886">
    <property type="term" value="C:plasma membrane"/>
    <property type="evidence" value="ECO:0007669"/>
    <property type="project" value="TreeGrafter"/>
</dbReference>
<dbReference type="Proteomes" id="UP000037136">
    <property type="component" value="Unassembled WGS sequence"/>
</dbReference>
<feature type="compositionally biased region" description="Gly residues" evidence="3">
    <location>
        <begin position="109"/>
        <end position="118"/>
    </location>
</feature>
<feature type="compositionally biased region" description="Polar residues" evidence="3">
    <location>
        <begin position="201"/>
        <end position="210"/>
    </location>
</feature>
<feature type="compositionally biased region" description="Basic residues" evidence="3">
    <location>
        <begin position="685"/>
        <end position="698"/>
    </location>
</feature>
<evidence type="ECO:0000256" key="3">
    <source>
        <dbReference type="SAM" id="MobiDB-lite"/>
    </source>
</evidence>
<name>A0A2A9P7A4_OPHUN</name>
<dbReference type="PANTHER" id="PTHR23113">
    <property type="entry name" value="GUANINE NUCLEOTIDE EXCHANGE FACTOR"/>
    <property type="match status" value="1"/>
</dbReference>
<feature type="region of interest" description="Disordered" evidence="3">
    <location>
        <begin position="305"/>
        <end position="324"/>
    </location>
</feature>
<comment type="caution">
    <text evidence="6">The sequence shown here is derived from an EMBL/GenBank/DDBJ whole genome shotgun (WGS) entry which is preliminary data.</text>
</comment>
<sequence length="1784" mass="193343">MAPTELTVTYTSSSVDLAQRRASGRRRPWTLSLSPGRAIDAQPRKTSLRTSASESAFRRGSTLPKSSAPPPPPPRLTSKPTTATRSAPAVRPLVPVTERRSSEEKNGSAGKGQGGGGIIAPDGSSAGREGRQFAVANVGNNGRIYLRPTVRPANQRCPQPAFTFPVTPPSTGGLDNLSRERSTSRHEGATEQDLEPPIGQWTPTPSNSPFTGELHHLSGSRGSPRPTRQRRAMSDSTVGDLGAANDAERDAFRVVIARPGLDKRPRTMEDVNPAASPLLHVDIPSWRIGTPRFTLRGTPVLRGSSYAPSEELRSSGPAMFDGGSSRVPGAPAPLLGIRNLGPPAPAGSTTHVRDCAPPSLGLLPSTCTPLQRSSVIEPAMFSALTFKPACDDVSVVRYSPSGAVQAATPPRLVAEITSPSFLDYELISDFFLTFRTFLDPADLLRMLMARLRWALGRDDEVGMIVRVRTFVAVRHWILNYFLDDFVTHHDLRAMFCHLLNEVVDGLSPDESYRKVRLKILAELKKCWRRVCAEYWDGPQFDDSLSPEAPIAPGGLVGSRNPDLEPGFWEREGIEPPQLGALLPLAKMSTQSASLYVDARGTASVGDFIVLGDRPGTPENAVGQGVGPNSPLSLASMDVFSCSFPAKASKTANPKAAHSTNAHPVTSTMPMTSGSGQVATTPKSLVGKRVRPTAAHKRNNSVSDSLRARGSDKSSSHDMDFVAMRPSAGSLVRGNLLPPGQPFVEYEPHGLDRGGNRQTTLFQPESDVLAKEKAAAGAMTGRGMRKLLGSVRRALRSRAQGVSPWQNHLDGMSPVGHPGATTNRMPGTPVVPQGLPRQNGGRPPVRIDLLGAEVAEDFKKAVREDEAAAEAERLGLAVPPNSAPPFGGPTDYSAAHMEFSSFDSLPQNQRPRPVSDMGITGGSKSIVIVDDTIPAQKPAASGGPSADSFADSFMPSHAGPTPPDTPPTASPRGVTPWRSLRALSQNVSGPAPSSEAPRPPVGPDSSTAADKRVTDDLCRLSLPRCRRMRNPPTSGGTFRMHKQCRSSGFRQSLDSIIRDPQSTLDGSSSPVPPPSSWCFDSELDITASPVADDSLDVPEPAPLRVLRRRPGGDLRAAANVGETDRASSLRRSLSLGSLAAYTESIRSSYLLNTRPNSAGRSDLVASPAREGRQEVLSLGQLAEKPTTAHLSLFNAHSSKPVMRPSFEKEAQMLAQIPDEDDGGIESALLKLEGKYEKRPSTLPLELKKEDVGEAREGSLGESDDGHGNSTTRRQEREEKRHVQVLDEPVTRGEGEKYERRAPRQNARHDIGRKLATDVKSFLSEGSQESYYSIPLLERGLSEGSRSQTATWEWTERSVLRNSHDEGSPVDGEAAHGGGLDHHMSFDMVDKTDSIERIQPGESAPPGVGDQSFLFDEANETELSSELSADAASSRHRDSQVFATMTGDDGPRTMTVDALQTPPLSGKPGDEPRAPAVVAPNSLLPTPELSPAPPPCQASMLARQAAPAEASKPTTGPLRNYSVHLPFILAFDSDILAQQLTLIEKDALNDIDWKELIDMKWKDATRSDTRSWVDFLRHSDAQGVEVVIARFNIMVKWAISEIVLTQRVEERARCIIKLIHMASHCRRYRNFATLVQLTIALSSSEVTRLRRTWELVPTHDRETLHELEKLVTPMRNFYAIRAEMEMGSDAGCIPFFGVYTHDLQYNAQRPAQVAGTWPPLVNFERCRIGAAVVKTLLRLLEASTRYTFRPVEGITERCLWIGALSDEEIRCRSRSLEEEEGVAKPR</sequence>
<feature type="region of interest" description="Disordered" evidence="3">
    <location>
        <begin position="934"/>
        <end position="1044"/>
    </location>
</feature>
<gene>
    <name evidence="6" type="ORF">XA68_16110</name>
</gene>
<feature type="region of interest" description="Disordered" evidence="3">
    <location>
        <begin position="872"/>
        <end position="893"/>
    </location>
</feature>
<keyword evidence="1 2" id="KW-0344">Guanine-nucleotide releasing factor</keyword>
<dbReference type="PROSITE" id="PS50009">
    <property type="entry name" value="RASGEF_CAT"/>
    <property type="match status" value="1"/>
</dbReference>
<dbReference type="SMART" id="SM00229">
    <property type="entry name" value="RasGEFN"/>
    <property type="match status" value="1"/>
</dbReference>
<feature type="region of interest" description="Disordered" evidence="3">
    <location>
        <begin position="17"/>
        <end position="127"/>
    </location>
</feature>
<dbReference type="CDD" id="cd06224">
    <property type="entry name" value="REM"/>
    <property type="match status" value="1"/>
</dbReference>
<dbReference type="Pfam" id="PF00617">
    <property type="entry name" value="RasGEF"/>
    <property type="match status" value="1"/>
</dbReference>
<dbReference type="InterPro" id="IPR001895">
    <property type="entry name" value="RASGEF_cat_dom"/>
</dbReference>
<dbReference type="PANTHER" id="PTHR23113:SF363">
    <property type="entry name" value="PROTEIN SON OF SEVENLESS"/>
    <property type="match status" value="1"/>
</dbReference>
<evidence type="ECO:0000256" key="2">
    <source>
        <dbReference type="PROSITE-ProRule" id="PRU00168"/>
    </source>
</evidence>
<reference evidence="6 7" key="1">
    <citation type="journal article" date="2015" name="BMC Genomics">
        <title>Gene expression during zombie ant biting behavior reflects the complexity underlying fungal parasitic behavioral manipulation.</title>
        <authorList>
            <person name="de Bekker C."/>
            <person name="Ohm R.A."/>
            <person name="Loreto R.G."/>
            <person name="Sebastian A."/>
            <person name="Albert I."/>
            <person name="Merrow M."/>
            <person name="Brachmann A."/>
            <person name="Hughes D.P."/>
        </authorList>
    </citation>
    <scope>NUCLEOTIDE SEQUENCE [LARGE SCALE GENOMIC DNA]</scope>
    <source>
        <strain evidence="6 7">SC16a</strain>
    </source>
</reference>
<dbReference type="SUPFAM" id="SSF48366">
    <property type="entry name" value="Ras GEF"/>
    <property type="match status" value="1"/>
</dbReference>
<feature type="domain" description="N-terminal Ras-GEF" evidence="5">
    <location>
        <begin position="400"/>
        <end position="524"/>
    </location>
</feature>
<dbReference type="InterPro" id="IPR023578">
    <property type="entry name" value="Ras_GEF_dom_sf"/>
</dbReference>
<evidence type="ECO:0000259" key="5">
    <source>
        <dbReference type="PROSITE" id="PS50212"/>
    </source>
</evidence>